<dbReference type="EMBL" id="JACVVK020000004">
    <property type="protein sequence ID" value="KAK7507552.1"/>
    <property type="molecule type" value="Genomic_DNA"/>
</dbReference>
<evidence type="ECO:0000256" key="1">
    <source>
        <dbReference type="SAM" id="MobiDB-lite"/>
    </source>
</evidence>
<proteinExistence type="predicted"/>
<organism evidence="3 4">
    <name type="scientific">Batillaria attramentaria</name>
    <dbReference type="NCBI Taxonomy" id="370345"/>
    <lineage>
        <taxon>Eukaryota</taxon>
        <taxon>Metazoa</taxon>
        <taxon>Spiralia</taxon>
        <taxon>Lophotrochozoa</taxon>
        <taxon>Mollusca</taxon>
        <taxon>Gastropoda</taxon>
        <taxon>Caenogastropoda</taxon>
        <taxon>Sorbeoconcha</taxon>
        <taxon>Cerithioidea</taxon>
        <taxon>Batillariidae</taxon>
        <taxon>Batillaria</taxon>
    </lineage>
</organism>
<feature type="region of interest" description="Disordered" evidence="1">
    <location>
        <begin position="1"/>
        <end position="30"/>
    </location>
</feature>
<keyword evidence="2" id="KW-0472">Membrane</keyword>
<keyword evidence="2" id="KW-0812">Transmembrane</keyword>
<feature type="region of interest" description="Disordered" evidence="1">
    <location>
        <begin position="575"/>
        <end position="611"/>
    </location>
</feature>
<evidence type="ECO:0000256" key="2">
    <source>
        <dbReference type="SAM" id="Phobius"/>
    </source>
</evidence>
<feature type="region of interest" description="Disordered" evidence="1">
    <location>
        <begin position="356"/>
        <end position="375"/>
    </location>
</feature>
<name>A0ABD0M858_9CAEN</name>
<accession>A0ABD0M858</accession>
<gene>
    <name evidence="3" type="ORF">BaRGS_00001487</name>
</gene>
<keyword evidence="4" id="KW-1185">Reference proteome</keyword>
<comment type="caution">
    <text evidence="3">The sequence shown here is derived from an EMBL/GenBank/DDBJ whole genome shotgun (WGS) entry which is preliminary data.</text>
</comment>
<protein>
    <submittedName>
        <fullName evidence="3">Uncharacterized protein</fullName>
    </submittedName>
</protein>
<feature type="region of interest" description="Disordered" evidence="1">
    <location>
        <begin position="676"/>
        <end position="695"/>
    </location>
</feature>
<dbReference type="Proteomes" id="UP001519460">
    <property type="component" value="Unassembled WGS sequence"/>
</dbReference>
<evidence type="ECO:0000313" key="3">
    <source>
        <dbReference type="EMBL" id="KAK7507552.1"/>
    </source>
</evidence>
<evidence type="ECO:0000313" key="4">
    <source>
        <dbReference type="Proteomes" id="UP001519460"/>
    </source>
</evidence>
<dbReference type="AlphaFoldDB" id="A0ABD0M858"/>
<reference evidence="3 4" key="1">
    <citation type="journal article" date="2023" name="Sci. Data">
        <title>Genome assembly of the Korean intertidal mud-creeper Batillaria attramentaria.</title>
        <authorList>
            <person name="Patra A.K."/>
            <person name="Ho P.T."/>
            <person name="Jun S."/>
            <person name="Lee S.J."/>
            <person name="Kim Y."/>
            <person name="Won Y.J."/>
        </authorList>
    </citation>
    <scope>NUCLEOTIDE SEQUENCE [LARGE SCALE GENOMIC DNA]</scope>
    <source>
        <strain evidence="3">Wonlab-2016</strain>
    </source>
</reference>
<feature type="transmembrane region" description="Helical" evidence="2">
    <location>
        <begin position="49"/>
        <end position="68"/>
    </location>
</feature>
<sequence length="778" mass="87219">MTSNITDAPNSSVWATDSPTGNGSLDRLVQEGDDGEHHETTWLLVEFPWIPALIVGCCMVVFLSLSFYSHHKRVRRKRELLMDYLFILLNSGNWNRGRSVSILCNTNSIALTELGRSVKIKRKFEKQHSKEDRLSEKYLKDLVANMTHGRKKELTRFVSDPVHRFTRVGGPKSVRKKSLSMGMFESSLGVHGGPLFPYDMGHSLDRGVLLDPSAQPGLDAHSTKFQRSMTDCGSYGDYNGILPVDVLSRSDHVASSRQFPPDFNTTVEAYPSGKAANGQVDFVQAQTYDQPRAPVLSMDMRKSFDDRSVPSVHSPDPVTSSDIHLSVPSRHQMPYENKTFGADYSHDSVPSEHIEGTTFGGTSRTKDQSELSPCSENKEVVRVSFAADRSVDELEPVSLHTDDKRFAPLRLDSDNHEYNRRSPSPICVIDEDPNLRVAYLRNQSADNDLRDVKRQWSYPETRVYNSFDGWNGHRTDYAPRAADCLYRATVIKNFLKLSNTRSLEHGARFSVDGQPSRHRSEDVDFNPIFPGETRAVATRAAFLPGTLSNRTPDTQPASASHEAGVAKSFRFAFARRSRSKPDSKGSDPDLDDSAPRPKARGSKGYLSKTMSTQSTTALLFESGSPAHDSERDFRSFDFPNRGGSISFDSVSEEPEYLEQSDNPRTMTFGHESLIQSATSSEPKIQTRHETRPGITVPREGPLEIVDWKDGRRGHREGHRGPEKGQLETVLSLDSLVRMDSSQGVRYTSNVQRLPRFQVRSGLQRHQQLLARHCSIPGW</sequence>
<keyword evidence="2" id="KW-1133">Transmembrane helix</keyword>
<feature type="compositionally biased region" description="Polar residues" evidence="1">
    <location>
        <begin position="1"/>
        <end position="23"/>
    </location>
</feature>